<keyword evidence="1" id="KW-0680">Restriction system</keyword>
<dbReference type="EMBL" id="JAPMOU010000046">
    <property type="protein sequence ID" value="MDE1464913.1"/>
    <property type="molecule type" value="Genomic_DNA"/>
</dbReference>
<keyword evidence="2" id="KW-0238">DNA-binding</keyword>
<dbReference type="RefSeq" id="WP_274691222.1">
    <property type="nucleotide sequence ID" value="NZ_JAPMOU010000046.1"/>
</dbReference>
<dbReference type="InterPro" id="IPR044946">
    <property type="entry name" value="Restrct_endonuc_typeI_TRD_sf"/>
</dbReference>
<organism evidence="3 4">
    <name type="scientific">Spartinivicinus poritis</name>
    <dbReference type="NCBI Taxonomy" id="2994640"/>
    <lineage>
        <taxon>Bacteria</taxon>
        <taxon>Pseudomonadati</taxon>
        <taxon>Pseudomonadota</taxon>
        <taxon>Gammaproteobacteria</taxon>
        <taxon>Oceanospirillales</taxon>
        <taxon>Zooshikellaceae</taxon>
        <taxon>Spartinivicinus</taxon>
    </lineage>
</organism>
<comment type="caution">
    <text evidence="3">The sequence shown here is derived from an EMBL/GenBank/DDBJ whole genome shotgun (WGS) entry which is preliminary data.</text>
</comment>
<reference evidence="3 4" key="1">
    <citation type="submission" date="2022-11" db="EMBL/GenBank/DDBJ databases">
        <title>Spartinivicinus poritis sp. nov., isolated from scleractinian coral Porites lutea.</title>
        <authorList>
            <person name="Zhang G."/>
            <person name="Cai L."/>
            <person name="Wei Q."/>
        </authorList>
    </citation>
    <scope>NUCLEOTIDE SEQUENCE [LARGE SCALE GENOMIC DNA]</scope>
    <source>
        <strain evidence="3 4">A2-2</strain>
    </source>
</reference>
<sequence length="106" mass="11986">MIDKQIVSSLTESVEYPVHWKTSTIGELCSKVTDGSHNPPKAKEIGLPMLSAKNISCGKIDFSQKYRLISEEDFEIENKRTQIEPGDVLLTIVGTLWEEAQLYHHI</sequence>
<protein>
    <submittedName>
        <fullName evidence="3">Uncharacterized protein</fullName>
    </submittedName>
</protein>
<proteinExistence type="predicted"/>
<evidence type="ECO:0000256" key="2">
    <source>
        <dbReference type="ARBA" id="ARBA00023125"/>
    </source>
</evidence>
<evidence type="ECO:0000313" key="4">
    <source>
        <dbReference type="Proteomes" id="UP001528823"/>
    </source>
</evidence>
<dbReference type="Proteomes" id="UP001528823">
    <property type="component" value="Unassembled WGS sequence"/>
</dbReference>
<keyword evidence="4" id="KW-1185">Reference proteome</keyword>
<name>A0ABT5UEV0_9GAMM</name>
<gene>
    <name evidence="3" type="ORF">ORQ98_23400</name>
</gene>
<evidence type="ECO:0000256" key="1">
    <source>
        <dbReference type="ARBA" id="ARBA00022747"/>
    </source>
</evidence>
<dbReference type="Gene3D" id="3.90.220.20">
    <property type="entry name" value="DNA methylase specificity domains"/>
    <property type="match status" value="1"/>
</dbReference>
<accession>A0ABT5UEV0</accession>
<evidence type="ECO:0000313" key="3">
    <source>
        <dbReference type="EMBL" id="MDE1464913.1"/>
    </source>
</evidence>
<dbReference type="SUPFAM" id="SSF116734">
    <property type="entry name" value="DNA methylase specificity domain"/>
    <property type="match status" value="1"/>
</dbReference>